<dbReference type="GO" id="GO:0005774">
    <property type="term" value="C:vacuolar membrane"/>
    <property type="evidence" value="ECO:0007669"/>
    <property type="project" value="TreeGrafter"/>
</dbReference>
<name>A0A7J6MZD2_PEROL</name>
<evidence type="ECO:0000256" key="4">
    <source>
        <dbReference type="ARBA" id="ARBA00023136"/>
    </source>
</evidence>
<evidence type="ECO:0000259" key="7">
    <source>
        <dbReference type="Pfam" id="PF01490"/>
    </source>
</evidence>
<evidence type="ECO:0000313" key="11">
    <source>
        <dbReference type="Proteomes" id="UP000572268"/>
    </source>
</evidence>
<dbReference type="PANTHER" id="PTHR22950">
    <property type="entry name" value="AMINO ACID TRANSPORTER"/>
    <property type="match status" value="1"/>
</dbReference>
<dbReference type="EMBL" id="JABANN010000001">
    <property type="protein sequence ID" value="KAF4676560.1"/>
    <property type="molecule type" value="Genomic_DNA"/>
</dbReference>
<evidence type="ECO:0000313" key="10">
    <source>
        <dbReference type="Proteomes" id="UP000570595"/>
    </source>
</evidence>
<evidence type="ECO:0000313" key="9">
    <source>
        <dbReference type="EMBL" id="KAF4676560.1"/>
    </source>
</evidence>
<evidence type="ECO:0000256" key="3">
    <source>
        <dbReference type="ARBA" id="ARBA00022989"/>
    </source>
</evidence>
<dbReference type="OrthoDB" id="40134at2759"/>
<feature type="compositionally biased region" description="Low complexity" evidence="5">
    <location>
        <begin position="1"/>
        <end position="31"/>
    </location>
</feature>
<dbReference type="Proteomes" id="UP000570595">
    <property type="component" value="Unassembled WGS sequence"/>
</dbReference>
<sequence length="401" mass="43142">MSWSPSRSVDTSSSSSTTEKPVSSSSSSSGELSEKLSGEEVRVDGTPDFMAVFNVVMTAGGEGMLALTRATASVGYLPALILLIVCGAIGWLMVYLLYRCRVMAQHMGREFVLAYEDLGEAAFGKVGRTVVAVCLHISLIGTCCIVILLLGQNSYHIYDGISVTWWVIIWAVILLPLNWLKTMREIGYVSNTFGVASVLMSVIGLSVGGFVQAAKNYGNVDYELGVTQPLTIFAAYTTFSFAYAVTCGSTTVVHDMRTPTHAPKVFFYAFATIIIQLGVVTAAAYLGWGQSLLCYGNVLDAMQKNVWGYISFVSILGLCATHYALLLHPSCRAIEVLAGLEDGSPRAVSYEAKAEGNFGSKRATMRSLALIFLMLVALVGAVWTLYQTINPAPAPEECSLL</sequence>
<comment type="subcellular location">
    <subcellularLocation>
        <location evidence="1">Membrane</location>
        <topology evidence="1">Multi-pass membrane protein</topology>
    </subcellularLocation>
</comment>
<feature type="region of interest" description="Disordered" evidence="5">
    <location>
        <begin position="1"/>
        <end position="39"/>
    </location>
</feature>
<dbReference type="Pfam" id="PF01490">
    <property type="entry name" value="Aa_trans"/>
    <property type="match status" value="1"/>
</dbReference>
<evidence type="ECO:0000313" key="8">
    <source>
        <dbReference type="EMBL" id="KAF4671184.1"/>
    </source>
</evidence>
<feature type="transmembrane region" description="Helical" evidence="6">
    <location>
        <begin position="265"/>
        <end position="286"/>
    </location>
</feature>
<keyword evidence="2 6" id="KW-0812">Transmembrane</keyword>
<evidence type="ECO:0000256" key="6">
    <source>
        <dbReference type="SAM" id="Phobius"/>
    </source>
</evidence>
<feature type="domain" description="Amino acid transporter transmembrane" evidence="7">
    <location>
        <begin position="50"/>
        <end position="378"/>
    </location>
</feature>
<protein>
    <recommendedName>
        <fullName evidence="7">Amino acid transporter transmembrane domain-containing protein</fullName>
    </recommendedName>
</protein>
<feature type="transmembrane region" description="Helical" evidence="6">
    <location>
        <begin position="233"/>
        <end position="253"/>
    </location>
</feature>
<dbReference type="Proteomes" id="UP000572268">
    <property type="component" value="Unassembled WGS sequence"/>
</dbReference>
<dbReference type="Gene3D" id="1.20.1740.10">
    <property type="entry name" value="Amino acid/polyamine transporter I"/>
    <property type="match status" value="1"/>
</dbReference>
<gene>
    <name evidence="9" type="ORF">FOL46_000022</name>
    <name evidence="8" type="ORF">FOZ61_005407</name>
</gene>
<evidence type="ECO:0000256" key="1">
    <source>
        <dbReference type="ARBA" id="ARBA00004141"/>
    </source>
</evidence>
<keyword evidence="4 6" id="KW-0472">Membrane</keyword>
<keyword evidence="3 6" id="KW-1133">Transmembrane helix</keyword>
<dbReference type="PANTHER" id="PTHR22950:SF703">
    <property type="entry name" value="AMINO ACID TRANSPORTER TRANSMEMBRANE DOMAIN-CONTAINING PROTEIN"/>
    <property type="match status" value="1"/>
</dbReference>
<feature type="transmembrane region" description="Helical" evidence="6">
    <location>
        <begin position="130"/>
        <end position="151"/>
    </location>
</feature>
<dbReference type="EMBL" id="JABAHT010000003">
    <property type="protein sequence ID" value="KAF4671184.1"/>
    <property type="molecule type" value="Genomic_DNA"/>
</dbReference>
<feature type="transmembrane region" description="Helical" evidence="6">
    <location>
        <begin position="163"/>
        <end position="180"/>
    </location>
</feature>
<dbReference type="AlphaFoldDB" id="A0A7J6MZD2"/>
<feature type="transmembrane region" description="Helical" evidence="6">
    <location>
        <begin position="192"/>
        <end position="213"/>
    </location>
</feature>
<dbReference type="GO" id="GO:0015179">
    <property type="term" value="F:L-amino acid transmembrane transporter activity"/>
    <property type="evidence" value="ECO:0007669"/>
    <property type="project" value="TreeGrafter"/>
</dbReference>
<comment type="caution">
    <text evidence="9">The sequence shown here is derived from an EMBL/GenBank/DDBJ whole genome shotgun (WGS) entry which is preliminary data.</text>
</comment>
<reference evidence="10 11" key="1">
    <citation type="submission" date="2020-04" db="EMBL/GenBank/DDBJ databases">
        <title>Perkinsus olseni comparative genomics.</title>
        <authorList>
            <person name="Bogema D.R."/>
        </authorList>
    </citation>
    <scope>NUCLEOTIDE SEQUENCE [LARGE SCALE GENOMIC DNA]</scope>
    <source>
        <strain evidence="8">ATCC PRA-179</strain>
        <strain evidence="9">ATCC PRA-31</strain>
    </source>
</reference>
<organism evidence="9 11">
    <name type="scientific">Perkinsus olseni</name>
    <name type="common">Perkinsus atlanticus</name>
    <dbReference type="NCBI Taxonomy" id="32597"/>
    <lineage>
        <taxon>Eukaryota</taxon>
        <taxon>Sar</taxon>
        <taxon>Alveolata</taxon>
        <taxon>Perkinsozoa</taxon>
        <taxon>Perkinsea</taxon>
        <taxon>Perkinsida</taxon>
        <taxon>Perkinsidae</taxon>
        <taxon>Perkinsus</taxon>
    </lineage>
</organism>
<feature type="transmembrane region" description="Helical" evidence="6">
    <location>
        <begin position="306"/>
        <end position="326"/>
    </location>
</feature>
<feature type="transmembrane region" description="Helical" evidence="6">
    <location>
        <begin position="368"/>
        <end position="386"/>
    </location>
</feature>
<proteinExistence type="predicted"/>
<accession>A0A7J6MZD2</accession>
<evidence type="ECO:0000256" key="2">
    <source>
        <dbReference type="ARBA" id="ARBA00022692"/>
    </source>
</evidence>
<feature type="transmembrane region" description="Helical" evidence="6">
    <location>
        <begin position="74"/>
        <end position="98"/>
    </location>
</feature>
<evidence type="ECO:0000256" key="5">
    <source>
        <dbReference type="SAM" id="MobiDB-lite"/>
    </source>
</evidence>
<dbReference type="InterPro" id="IPR013057">
    <property type="entry name" value="AA_transpt_TM"/>
</dbReference>